<keyword evidence="4 11" id="KW-1133">Transmembrane helix</keyword>
<keyword evidence="3 11" id="KW-0812">Transmembrane</keyword>
<dbReference type="Proteomes" id="UP001302329">
    <property type="component" value="Unassembled WGS sequence"/>
</dbReference>
<dbReference type="InterPro" id="IPR050368">
    <property type="entry name" value="ClC-type_chloride_channel"/>
</dbReference>
<name>A0ABU5ST00_9CYAN</name>
<feature type="transmembrane region" description="Helical" evidence="11">
    <location>
        <begin position="232"/>
        <end position="259"/>
    </location>
</feature>
<dbReference type="SUPFAM" id="SSF81340">
    <property type="entry name" value="Clc chloride channel"/>
    <property type="match status" value="1"/>
</dbReference>
<protein>
    <submittedName>
        <fullName evidence="12">Chloride channel protein</fullName>
    </submittedName>
</protein>
<evidence type="ECO:0000256" key="10">
    <source>
        <dbReference type="SAM" id="MobiDB-lite"/>
    </source>
</evidence>
<keyword evidence="8" id="KW-0868">Chloride</keyword>
<evidence type="ECO:0000256" key="7">
    <source>
        <dbReference type="ARBA" id="ARBA00023173"/>
    </source>
</evidence>
<evidence type="ECO:0000256" key="9">
    <source>
        <dbReference type="ARBA" id="ARBA00023303"/>
    </source>
</evidence>
<comment type="subcellular location">
    <subcellularLocation>
        <location evidence="1">Membrane</location>
        <topology evidence="1">Multi-pass membrane protein</topology>
    </subcellularLocation>
</comment>
<evidence type="ECO:0000256" key="6">
    <source>
        <dbReference type="ARBA" id="ARBA00023136"/>
    </source>
</evidence>
<keyword evidence="5" id="KW-0406">Ion transport</keyword>
<evidence type="ECO:0000256" key="4">
    <source>
        <dbReference type="ARBA" id="ARBA00022989"/>
    </source>
</evidence>
<dbReference type="PANTHER" id="PTHR43427:SF6">
    <property type="entry name" value="CHLORIDE CHANNEL PROTEIN CLC-E"/>
    <property type="match status" value="1"/>
</dbReference>
<evidence type="ECO:0000256" key="8">
    <source>
        <dbReference type="ARBA" id="ARBA00023214"/>
    </source>
</evidence>
<keyword evidence="13" id="KW-1185">Reference proteome</keyword>
<evidence type="ECO:0000256" key="11">
    <source>
        <dbReference type="SAM" id="Phobius"/>
    </source>
</evidence>
<feature type="transmembrane region" description="Helical" evidence="11">
    <location>
        <begin position="159"/>
        <end position="182"/>
    </location>
</feature>
<dbReference type="EMBL" id="JAYGHY010000006">
    <property type="protein sequence ID" value="MEA5441619.1"/>
    <property type="molecule type" value="Genomic_DNA"/>
</dbReference>
<dbReference type="Pfam" id="PF00654">
    <property type="entry name" value="Voltage_CLC"/>
    <property type="match status" value="1"/>
</dbReference>
<accession>A0ABU5ST00</accession>
<dbReference type="Gene3D" id="1.10.3080.10">
    <property type="entry name" value="Clc chloride channel"/>
    <property type="match status" value="1"/>
</dbReference>
<evidence type="ECO:0000256" key="3">
    <source>
        <dbReference type="ARBA" id="ARBA00022692"/>
    </source>
</evidence>
<gene>
    <name evidence="12" type="ORF">VB739_03530</name>
</gene>
<dbReference type="PANTHER" id="PTHR43427">
    <property type="entry name" value="CHLORIDE CHANNEL PROTEIN CLC-E"/>
    <property type="match status" value="1"/>
</dbReference>
<dbReference type="InterPro" id="IPR001807">
    <property type="entry name" value="ClC"/>
</dbReference>
<keyword evidence="2" id="KW-0813">Transport</keyword>
<feature type="transmembrane region" description="Helical" evidence="11">
    <location>
        <begin position="52"/>
        <end position="74"/>
    </location>
</feature>
<feature type="transmembrane region" description="Helical" evidence="11">
    <location>
        <begin position="12"/>
        <end position="32"/>
    </location>
</feature>
<evidence type="ECO:0000256" key="1">
    <source>
        <dbReference type="ARBA" id="ARBA00004141"/>
    </source>
</evidence>
<dbReference type="InterPro" id="IPR014743">
    <property type="entry name" value="Cl-channel_core"/>
</dbReference>
<feature type="transmembrane region" description="Helical" evidence="11">
    <location>
        <begin position="271"/>
        <end position="289"/>
    </location>
</feature>
<feature type="transmembrane region" description="Helical" evidence="11">
    <location>
        <begin position="364"/>
        <end position="387"/>
    </location>
</feature>
<dbReference type="PROSITE" id="PS51257">
    <property type="entry name" value="PROKAR_LIPOPROTEIN"/>
    <property type="match status" value="1"/>
</dbReference>
<keyword evidence="6 11" id="KW-0472">Membrane</keyword>
<comment type="caution">
    <text evidence="12">The sequence shown here is derived from an EMBL/GenBank/DDBJ whole genome shotgun (WGS) entry which is preliminary data.</text>
</comment>
<evidence type="ECO:0000256" key="2">
    <source>
        <dbReference type="ARBA" id="ARBA00022448"/>
    </source>
</evidence>
<proteinExistence type="predicted"/>
<reference evidence="12 13" key="1">
    <citation type="submission" date="2023-12" db="EMBL/GenBank/DDBJ databases">
        <title>Baltic Sea Cyanobacteria.</title>
        <authorList>
            <person name="Delbaje E."/>
            <person name="Fewer D.P."/>
            <person name="Shishido T.K."/>
        </authorList>
    </citation>
    <scope>NUCLEOTIDE SEQUENCE [LARGE SCALE GENOMIC DNA]</scope>
    <source>
        <strain evidence="12 13">UHCC 0281</strain>
    </source>
</reference>
<feature type="transmembrane region" description="Helical" evidence="11">
    <location>
        <begin position="310"/>
        <end position="331"/>
    </location>
</feature>
<dbReference type="PRINTS" id="PR00762">
    <property type="entry name" value="CLCHANNEL"/>
</dbReference>
<feature type="transmembrane region" description="Helical" evidence="11">
    <location>
        <begin position="337"/>
        <end position="357"/>
    </location>
</feature>
<organism evidence="12 13">
    <name type="scientific">Cyanobium gracile UHCC 0281</name>
    <dbReference type="NCBI Taxonomy" id="3110309"/>
    <lineage>
        <taxon>Bacteria</taxon>
        <taxon>Bacillati</taxon>
        <taxon>Cyanobacteriota</taxon>
        <taxon>Cyanophyceae</taxon>
        <taxon>Synechococcales</taxon>
        <taxon>Prochlorococcaceae</taxon>
        <taxon>Cyanobium</taxon>
    </lineage>
</organism>
<evidence type="ECO:0000313" key="13">
    <source>
        <dbReference type="Proteomes" id="UP001302329"/>
    </source>
</evidence>
<keyword evidence="7" id="KW-0869">Chloride channel</keyword>
<evidence type="ECO:0000256" key="5">
    <source>
        <dbReference type="ARBA" id="ARBA00023065"/>
    </source>
</evidence>
<keyword evidence="9" id="KW-0407">Ion channel</keyword>
<feature type="region of interest" description="Disordered" evidence="10">
    <location>
        <begin position="433"/>
        <end position="479"/>
    </location>
</feature>
<sequence length="479" mass="49415">MNLLHHRHGVLRSFAQLAILGALVGLACWPLNRVDGLQDRLLSFLPAFSGGGWSAGGLLLVLAPIPLLPLLLWFQHGPWRRGAGSGIPQVMLCLEDPHRGAKLLTVSPTAERVGLWTVASLALFPLGREGPVVEVGAAVGQMLLRRWPSMMRRTSRGSLLAGAAGAGLAGGFNTPLMGMIFVVEELTRSFQERLVWPALVMASGAAVVSNLGGQPMFALGVNASPVAETQQLLWAIPIGLGGGLLGGGFARLLVAATGLITPIARRQPLRLGLAAGLALTLLALITGGASGGDGETLMRLILDRDGDTTIGWAWAALLASRLLGPVVALSTGVPGGLIDPSFALGGVFGAGVVRALAGDPHLGLALGMAAGLAGATQLPVMTIAFAIRMAGDQQLMVGLVAASVIAAYTGHAIQRRPVYHALADLLVTQASEGAATEVEDEDHGRTRQSDQGQSAEVGDEVEVDTHGASAGEGDDRHRV</sequence>
<evidence type="ECO:0000313" key="12">
    <source>
        <dbReference type="EMBL" id="MEA5441619.1"/>
    </source>
</evidence>